<evidence type="ECO:0000313" key="11">
    <source>
        <dbReference type="Proteomes" id="UP000003288"/>
    </source>
</evidence>
<dbReference type="InterPro" id="IPR009027">
    <property type="entry name" value="Ribosomal_bL9/RNase_H1_N"/>
</dbReference>
<dbReference type="Gene3D" id="3.40.5.10">
    <property type="entry name" value="Ribosomal protein L9, N-terminal domain"/>
    <property type="match status" value="1"/>
</dbReference>
<comment type="caution">
    <text evidence="10">The sequence shown here is derived from an EMBL/GenBank/DDBJ whole genome shotgun (WGS) entry which is preliminary data.</text>
</comment>
<dbReference type="Gene3D" id="3.10.430.100">
    <property type="entry name" value="Ribosomal protein L9, C-terminal domain"/>
    <property type="match status" value="1"/>
</dbReference>
<evidence type="ECO:0000313" key="10">
    <source>
        <dbReference type="EMBL" id="EDM23906.1"/>
    </source>
</evidence>
<dbReference type="Pfam" id="PF03948">
    <property type="entry name" value="Ribosomal_L9_C"/>
    <property type="match status" value="1"/>
</dbReference>
<dbReference type="SUPFAM" id="SSF55653">
    <property type="entry name" value="Ribosomal protein L9 C-domain"/>
    <property type="match status" value="1"/>
</dbReference>
<evidence type="ECO:0000256" key="1">
    <source>
        <dbReference type="ARBA" id="ARBA00010605"/>
    </source>
</evidence>
<name>A0AAI9AGS7_9BACT</name>
<dbReference type="GO" id="GO:0019843">
    <property type="term" value="F:rRNA binding"/>
    <property type="evidence" value="ECO:0007669"/>
    <property type="project" value="UniProtKB-UniRule"/>
</dbReference>
<keyword evidence="5 7" id="KW-0687">Ribonucleoprotein</keyword>
<dbReference type="InterPro" id="IPR000244">
    <property type="entry name" value="Ribosomal_bL9"/>
</dbReference>
<dbReference type="InterPro" id="IPR020070">
    <property type="entry name" value="Ribosomal_bL9_N"/>
</dbReference>
<feature type="domain" description="Ribosomal protein L9" evidence="9">
    <location>
        <begin position="13"/>
        <end position="40"/>
    </location>
</feature>
<dbReference type="InterPro" id="IPR036935">
    <property type="entry name" value="Ribosomal_bL9_N_sf"/>
</dbReference>
<dbReference type="HAMAP" id="MF_00503">
    <property type="entry name" value="Ribosomal_bL9"/>
    <property type="match status" value="1"/>
</dbReference>
<dbReference type="GO" id="GO:1990904">
    <property type="term" value="C:ribonucleoprotein complex"/>
    <property type="evidence" value="ECO:0007669"/>
    <property type="project" value="UniProtKB-KW"/>
</dbReference>
<proteinExistence type="inferred from homology"/>
<dbReference type="InterPro" id="IPR036791">
    <property type="entry name" value="Ribosomal_bL9_C_sf"/>
</dbReference>
<dbReference type="Pfam" id="PF01281">
    <property type="entry name" value="Ribosomal_L9_N"/>
    <property type="match status" value="1"/>
</dbReference>
<dbReference type="NCBIfam" id="TIGR00158">
    <property type="entry name" value="L9"/>
    <property type="match status" value="1"/>
</dbReference>
<evidence type="ECO:0000256" key="6">
    <source>
        <dbReference type="ARBA" id="ARBA00035292"/>
    </source>
</evidence>
<dbReference type="InterPro" id="IPR020069">
    <property type="entry name" value="Ribosomal_bL9_C"/>
</dbReference>
<gene>
    <name evidence="7 10" type="primary">rplI</name>
    <name evidence="10" type="ORF">CMTB2_06621</name>
</gene>
<keyword evidence="3 7" id="KW-0694">RNA-binding</keyword>
<dbReference type="Proteomes" id="UP000003288">
    <property type="component" value="Unassembled WGS sequence"/>
</dbReference>
<accession>A0AAI9AGS7</accession>
<dbReference type="GO" id="GO:0005840">
    <property type="term" value="C:ribosome"/>
    <property type="evidence" value="ECO:0007669"/>
    <property type="project" value="UniProtKB-KW"/>
</dbReference>
<dbReference type="PANTHER" id="PTHR21368">
    <property type="entry name" value="50S RIBOSOMAL PROTEIN L9"/>
    <property type="match status" value="1"/>
</dbReference>
<dbReference type="EMBL" id="ABCJ01000002">
    <property type="protein sequence ID" value="EDM23906.1"/>
    <property type="molecule type" value="Genomic_DNA"/>
</dbReference>
<dbReference type="InterPro" id="IPR020594">
    <property type="entry name" value="Ribosomal_bL9_bac/chp"/>
</dbReference>
<comment type="similarity">
    <text evidence="1 7">Belongs to the bacterial ribosomal protein bL9 family.</text>
</comment>
<evidence type="ECO:0000259" key="9">
    <source>
        <dbReference type="PROSITE" id="PS00651"/>
    </source>
</evidence>
<evidence type="ECO:0000256" key="2">
    <source>
        <dbReference type="ARBA" id="ARBA00022730"/>
    </source>
</evidence>
<dbReference type="SUPFAM" id="SSF55658">
    <property type="entry name" value="L9 N-domain-like"/>
    <property type="match status" value="1"/>
</dbReference>
<dbReference type="PROSITE" id="PS00651">
    <property type="entry name" value="RIBOSOMAL_L9"/>
    <property type="match status" value="1"/>
</dbReference>
<evidence type="ECO:0000256" key="5">
    <source>
        <dbReference type="ARBA" id="ARBA00023274"/>
    </source>
</evidence>
<dbReference type="GO" id="GO:0006412">
    <property type="term" value="P:translation"/>
    <property type="evidence" value="ECO:0007669"/>
    <property type="project" value="UniProtKB-UniRule"/>
</dbReference>
<keyword evidence="2 7" id="KW-0699">rRNA-binding</keyword>
<comment type="function">
    <text evidence="7">Binds to the 23S rRNA.</text>
</comment>
<evidence type="ECO:0000256" key="7">
    <source>
        <dbReference type="HAMAP-Rule" id="MF_00503"/>
    </source>
</evidence>
<protein>
    <recommendedName>
        <fullName evidence="6 7">Large ribosomal subunit protein bL9</fullName>
    </recommendedName>
</protein>
<dbReference type="FunFam" id="3.40.5.10:FF:000002">
    <property type="entry name" value="50S ribosomal protein L9"/>
    <property type="match status" value="1"/>
</dbReference>
<reference evidence="10 11" key="1">
    <citation type="journal article" date="2011" name="Stand. Genomic Sci.">
        <title>Draft genome sequence of Caminibacter mediatlanticus strain TB-2, an epsilonproteobacterium isolated from a deep-sea hydrothermal vent.</title>
        <authorList>
            <person name="Giovannelli D."/>
            <person name="Ferriera S."/>
            <person name="Johnson J."/>
            <person name="Kravitz S."/>
            <person name="Perez-Rodriguez I."/>
            <person name="Ricci J."/>
            <person name="O'Brien C."/>
            <person name="Voordeckers J.W."/>
            <person name="Bini E."/>
            <person name="Vetriani C."/>
        </authorList>
    </citation>
    <scope>NUCLEOTIDE SEQUENCE [LARGE SCALE GENOMIC DNA]</scope>
    <source>
        <strain evidence="10 11">TB-2</strain>
    </source>
</reference>
<dbReference type="RefSeq" id="WP_007473859.1">
    <property type="nucleotide sequence ID" value="NZ_ABCJ01000002.1"/>
</dbReference>
<keyword evidence="4 7" id="KW-0689">Ribosomal protein</keyword>
<evidence type="ECO:0000256" key="8">
    <source>
        <dbReference type="SAM" id="Coils"/>
    </source>
</evidence>
<evidence type="ECO:0000256" key="3">
    <source>
        <dbReference type="ARBA" id="ARBA00022884"/>
    </source>
</evidence>
<feature type="coiled-coil region" evidence="8">
    <location>
        <begin position="44"/>
        <end position="78"/>
    </location>
</feature>
<keyword evidence="8" id="KW-0175">Coiled coil</keyword>
<sequence>MKVLLIKDVKGLGKAGEIKEAKDGYARNYLIPKGFAKLATPEVIKEWEKEEAEKKAKLEAELKELNDLKEKIENTKLIIKHKLGANGQLLGAVTNKEIAENLKEKGIEVEKKQIEHISIKAPGEYKVAIKLGHGITAYLTIEVEGE</sequence>
<dbReference type="GO" id="GO:0003735">
    <property type="term" value="F:structural constituent of ribosome"/>
    <property type="evidence" value="ECO:0007669"/>
    <property type="project" value="InterPro"/>
</dbReference>
<dbReference type="AlphaFoldDB" id="A0AAI9AGS7"/>
<evidence type="ECO:0000256" key="4">
    <source>
        <dbReference type="ARBA" id="ARBA00022980"/>
    </source>
</evidence>
<organism evidence="10 11">
    <name type="scientific">Caminibacter mediatlanticus TB-2</name>
    <dbReference type="NCBI Taxonomy" id="391592"/>
    <lineage>
        <taxon>Bacteria</taxon>
        <taxon>Pseudomonadati</taxon>
        <taxon>Campylobacterota</taxon>
        <taxon>Epsilonproteobacteria</taxon>
        <taxon>Nautiliales</taxon>
        <taxon>Nautiliaceae</taxon>
        <taxon>Caminibacter</taxon>
    </lineage>
</organism>